<dbReference type="AlphaFoldDB" id="A0A4Z0L9D6"/>
<dbReference type="EMBL" id="SRLH01000002">
    <property type="protein sequence ID" value="TGD59154.1"/>
    <property type="molecule type" value="Genomic_DNA"/>
</dbReference>
<dbReference type="OrthoDB" id="9765330at2"/>
<sequence length="791" mass="89717">MKNKTLTQKTRVTFDKEQNKINFPQGIPVAKKEEKPAEVLFISSFPPRECGIATYSQDLIKALENKFQKSFSIKRAALENGKHTYGAEIQYILETDNPKSYVKLAKKINEDPNIKIVLIQHEFGLFKSNEEDLMTLMSTVKKPIVVVFHTVLPQPGDSLKQMVQKIIFIAEAVIVMTHSASQLLIQDYKTPKEKISVIPHGTHLVEHTDKNILKEKYQVAGRKVLSTFGLLSSGKSIETSVEALQTIIKKHPDALFLIIGKTHPSVVKNEGEKYREALEAKVKELQLQDHVRFVNAYLPLQDLLEYLQLTDVYLFTAKDPNQAVSGTFSYAISCGCPIISTPIPHAKEVLKEDTGFIIDFGDSQQLAEKVIALLDDEQLRKEISSNGLHIMAPNAWENSAISHALLFEKINENIALEFKIPEINLNHFKKLTTSFGMIQFSVINQPDIASGYTLDDNARALVAMCQHYELTRDESDLEYILLYFNFIKHCLQPEGYFMNYVDESKKFTGQNNQTNLADANGRAIWALGYLISLSDILPEKLVAKAQKMMSKTLSNVNKIHSPRAMAFIIKGIYYSNRQNSSVENTLILKHLADRLVQMYKHESSQQWQWFEGYMTYANSILSEALLCAWMAIDDEKYLQIAKASFDFLLSKIFRNSHIKVISNKGWLHNGDEITTEKIGGEQPIDVAYTILALSRFSDVFKEDNYLDKLEIAFSWFLGKNHLNKIVYNPCTGGCYDGVEENYINLNQGAESTVSYLIARLAIEKARQNKEMPQKATAGHSKNQTKNQLITL</sequence>
<feature type="region of interest" description="Disordered" evidence="1">
    <location>
        <begin position="769"/>
        <end position="791"/>
    </location>
</feature>
<evidence type="ECO:0000313" key="4">
    <source>
        <dbReference type="Proteomes" id="UP000297407"/>
    </source>
</evidence>
<dbReference type="Gene3D" id="3.40.50.2000">
    <property type="entry name" value="Glycogen Phosphorylase B"/>
    <property type="match status" value="2"/>
</dbReference>
<dbReference type="Proteomes" id="UP000297407">
    <property type="component" value="Unassembled WGS sequence"/>
</dbReference>
<comment type="caution">
    <text evidence="3">The sequence shown here is derived from an EMBL/GenBank/DDBJ whole genome shotgun (WGS) entry which is preliminary data.</text>
</comment>
<proteinExistence type="predicted"/>
<keyword evidence="3" id="KW-0808">Transferase</keyword>
<dbReference type="SUPFAM" id="SSF53756">
    <property type="entry name" value="UDP-Glycosyltransferase/glycogen phosphorylase"/>
    <property type="match status" value="1"/>
</dbReference>
<evidence type="ECO:0000256" key="1">
    <source>
        <dbReference type="SAM" id="MobiDB-lite"/>
    </source>
</evidence>
<feature type="compositionally biased region" description="Polar residues" evidence="1">
    <location>
        <begin position="779"/>
        <end position="791"/>
    </location>
</feature>
<evidence type="ECO:0000313" key="3">
    <source>
        <dbReference type="EMBL" id="TGD59154.1"/>
    </source>
</evidence>
<dbReference type="SUPFAM" id="SSF48208">
    <property type="entry name" value="Six-hairpin glycosidases"/>
    <property type="match status" value="2"/>
</dbReference>
<accession>A0A4Z0L9D6</accession>
<dbReference type="GO" id="GO:0005975">
    <property type="term" value="P:carbohydrate metabolic process"/>
    <property type="evidence" value="ECO:0007669"/>
    <property type="project" value="InterPro"/>
</dbReference>
<dbReference type="GO" id="GO:0016757">
    <property type="term" value="F:glycosyltransferase activity"/>
    <property type="evidence" value="ECO:0007669"/>
    <property type="project" value="InterPro"/>
</dbReference>
<dbReference type="PANTHER" id="PTHR12526">
    <property type="entry name" value="GLYCOSYLTRANSFERASE"/>
    <property type="match status" value="1"/>
</dbReference>
<protein>
    <submittedName>
        <fullName evidence="3">Glycosyltransferase</fullName>
    </submittedName>
</protein>
<gene>
    <name evidence="3" type="ORF">E4635_04705</name>
</gene>
<name>A0A4Z0L9D6_9FLAO</name>
<dbReference type="RefSeq" id="WP_135525464.1">
    <property type="nucleotide sequence ID" value="NZ_SRLH01000002.1"/>
</dbReference>
<keyword evidence="4" id="KW-1185">Reference proteome</keyword>
<evidence type="ECO:0000259" key="2">
    <source>
        <dbReference type="Pfam" id="PF00534"/>
    </source>
</evidence>
<organism evidence="3 4">
    <name type="scientific">Flavobacterium humi</name>
    <dbReference type="NCBI Taxonomy" id="2562683"/>
    <lineage>
        <taxon>Bacteria</taxon>
        <taxon>Pseudomonadati</taxon>
        <taxon>Bacteroidota</taxon>
        <taxon>Flavobacteriia</taxon>
        <taxon>Flavobacteriales</taxon>
        <taxon>Flavobacteriaceae</taxon>
        <taxon>Flavobacterium</taxon>
    </lineage>
</organism>
<feature type="domain" description="Glycosyl transferase family 1" evidence="2">
    <location>
        <begin position="214"/>
        <end position="387"/>
    </location>
</feature>
<dbReference type="Pfam" id="PF00534">
    <property type="entry name" value="Glycos_transf_1"/>
    <property type="match status" value="1"/>
</dbReference>
<dbReference type="InterPro" id="IPR008928">
    <property type="entry name" value="6-hairpin_glycosidase_sf"/>
</dbReference>
<dbReference type="PANTHER" id="PTHR12526:SF572">
    <property type="entry name" value="BLL5144 PROTEIN"/>
    <property type="match status" value="1"/>
</dbReference>
<reference evidence="3 4" key="1">
    <citation type="submission" date="2019-04" db="EMBL/GenBank/DDBJ databases">
        <title>Flavobacterium sp. strain DS2-A Genome sequencing and assembly.</title>
        <authorList>
            <person name="Kim I."/>
        </authorList>
    </citation>
    <scope>NUCLEOTIDE SEQUENCE [LARGE SCALE GENOMIC DNA]</scope>
    <source>
        <strain evidence="3 4">DS2-A</strain>
    </source>
</reference>
<dbReference type="InterPro" id="IPR001296">
    <property type="entry name" value="Glyco_trans_1"/>
</dbReference>